<gene>
    <name evidence="6" type="ORF">QO011_001867</name>
</gene>
<comment type="subcellular location">
    <subcellularLocation>
        <location evidence="1">Periplasm</location>
    </subcellularLocation>
</comment>
<dbReference type="Pfam" id="PF13416">
    <property type="entry name" value="SBP_bac_8"/>
    <property type="match status" value="1"/>
</dbReference>
<name>A0ABU0J3M9_9HYPH</name>
<reference evidence="6 7" key="1">
    <citation type="submission" date="2023-07" db="EMBL/GenBank/DDBJ databases">
        <title>Genomic Encyclopedia of Type Strains, Phase IV (KMG-IV): sequencing the most valuable type-strain genomes for metagenomic binning, comparative biology and taxonomic classification.</title>
        <authorList>
            <person name="Goeker M."/>
        </authorList>
    </citation>
    <scope>NUCLEOTIDE SEQUENCE [LARGE SCALE GENOMIC DNA]</scope>
    <source>
        <strain evidence="6 7">DSM 19619</strain>
    </source>
</reference>
<keyword evidence="7" id="KW-1185">Reference proteome</keyword>
<evidence type="ECO:0000256" key="2">
    <source>
        <dbReference type="ARBA" id="ARBA00022448"/>
    </source>
</evidence>
<dbReference type="EMBL" id="JAUSVX010000002">
    <property type="protein sequence ID" value="MDQ0468867.1"/>
    <property type="molecule type" value="Genomic_DNA"/>
</dbReference>
<feature type="chain" id="PRO_5047257555" evidence="5">
    <location>
        <begin position="35"/>
        <end position="354"/>
    </location>
</feature>
<evidence type="ECO:0000313" key="7">
    <source>
        <dbReference type="Proteomes" id="UP001242480"/>
    </source>
</evidence>
<evidence type="ECO:0000256" key="4">
    <source>
        <dbReference type="ARBA" id="ARBA00022764"/>
    </source>
</evidence>
<feature type="signal peptide" evidence="5">
    <location>
        <begin position="1"/>
        <end position="34"/>
    </location>
</feature>
<sequence length="354" mass="38658">MTMTRTTETSFPLTRRAAVAVGLAAMASPFVARAAFAKADELRILTWEGYAEPDWVKPFETKHGVRTSVVYTGSVDEMFAKMQGSKGADFDVVAFDTSSFKRYIDGALIQPLDLAKIPNAANLAPAFRQVPALMRGGKQYGVPFAWGSLPLVYDKAAFPVPPDSWAVMWDPANIQRLIALDDANNNIVLAAIVLGFKDPFNLTDQQFAAVKQKLIEQKKLLLSYYAGFDDGVSVFAQSGIKAMFSMGEPQIPGLKAKGVDAAFVIPKEGAIGWLDCWVISAGARDVDLASAWLDACLDRKVGAFLSDKKSYGNTTDEDANKRNGFTYADKLVFLETPESFEKRVALWNEVKAAP</sequence>
<dbReference type="PRINTS" id="PR00909">
    <property type="entry name" value="SPERMDNBNDNG"/>
</dbReference>
<comment type="caution">
    <text evidence="6">The sequence shown here is derived from an EMBL/GenBank/DDBJ whole genome shotgun (WGS) entry which is preliminary data.</text>
</comment>
<dbReference type="RefSeq" id="WP_307270645.1">
    <property type="nucleotide sequence ID" value="NZ_JAUSVX010000002.1"/>
</dbReference>
<dbReference type="Gene3D" id="3.40.190.10">
    <property type="entry name" value="Periplasmic binding protein-like II"/>
    <property type="match status" value="2"/>
</dbReference>
<dbReference type="Proteomes" id="UP001242480">
    <property type="component" value="Unassembled WGS sequence"/>
</dbReference>
<keyword evidence="3 5" id="KW-0732">Signal</keyword>
<evidence type="ECO:0000256" key="1">
    <source>
        <dbReference type="ARBA" id="ARBA00004418"/>
    </source>
</evidence>
<evidence type="ECO:0000256" key="3">
    <source>
        <dbReference type="ARBA" id="ARBA00022729"/>
    </source>
</evidence>
<organism evidence="6 7">
    <name type="scientific">Labrys wisconsinensis</name>
    <dbReference type="NCBI Taxonomy" id="425677"/>
    <lineage>
        <taxon>Bacteria</taxon>
        <taxon>Pseudomonadati</taxon>
        <taxon>Pseudomonadota</taxon>
        <taxon>Alphaproteobacteria</taxon>
        <taxon>Hyphomicrobiales</taxon>
        <taxon>Xanthobacteraceae</taxon>
        <taxon>Labrys</taxon>
    </lineage>
</organism>
<proteinExistence type="predicted"/>
<evidence type="ECO:0000256" key="5">
    <source>
        <dbReference type="SAM" id="SignalP"/>
    </source>
</evidence>
<protein>
    <submittedName>
        <fullName evidence="6">Spermidine/putrescine transport system substrate-binding protein/spermidine/putrescine transport system substrate-binding protein</fullName>
    </submittedName>
</protein>
<evidence type="ECO:0000313" key="6">
    <source>
        <dbReference type="EMBL" id="MDQ0468867.1"/>
    </source>
</evidence>
<dbReference type="PANTHER" id="PTHR30222:SF17">
    <property type="entry name" value="SPERMIDINE_PUTRESCINE-BINDING PERIPLASMIC PROTEIN"/>
    <property type="match status" value="1"/>
</dbReference>
<keyword evidence="4" id="KW-0574">Periplasm</keyword>
<dbReference type="PANTHER" id="PTHR30222">
    <property type="entry name" value="SPERMIDINE/PUTRESCINE-BINDING PERIPLASMIC PROTEIN"/>
    <property type="match status" value="1"/>
</dbReference>
<dbReference type="SUPFAM" id="SSF53850">
    <property type="entry name" value="Periplasmic binding protein-like II"/>
    <property type="match status" value="1"/>
</dbReference>
<accession>A0ABU0J3M9</accession>
<keyword evidence="2" id="KW-0813">Transport</keyword>
<dbReference type="InterPro" id="IPR006059">
    <property type="entry name" value="SBP"/>
</dbReference>
<dbReference type="InterPro" id="IPR001188">
    <property type="entry name" value="Sperm_putr-bd"/>
</dbReference>